<dbReference type="GO" id="GO:0043138">
    <property type="term" value="F:3'-5' DNA helicase activity"/>
    <property type="evidence" value="ECO:0007669"/>
    <property type="project" value="UniProtKB-EC"/>
</dbReference>
<dbReference type="InterPro" id="IPR004589">
    <property type="entry name" value="DNA_helicase_ATP-dep_RecQ"/>
</dbReference>
<dbReference type="GO" id="GO:0005737">
    <property type="term" value="C:cytoplasm"/>
    <property type="evidence" value="ECO:0007669"/>
    <property type="project" value="TreeGrafter"/>
</dbReference>
<dbReference type="Gene3D" id="3.40.50.300">
    <property type="entry name" value="P-loop containing nucleotide triphosphate hydrolases"/>
    <property type="match status" value="2"/>
</dbReference>
<dbReference type="Pfam" id="PF00271">
    <property type="entry name" value="Helicase_C"/>
    <property type="match status" value="1"/>
</dbReference>
<dbReference type="SUPFAM" id="SSF47819">
    <property type="entry name" value="HRDC-like"/>
    <property type="match status" value="1"/>
</dbReference>
<evidence type="ECO:0000256" key="8">
    <source>
        <dbReference type="ARBA" id="ARBA00034617"/>
    </source>
</evidence>
<dbReference type="GO" id="GO:0009378">
    <property type="term" value="F:four-way junction helicase activity"/>
    <property type="evidence" value="ECO:0007669"/>
    <property type="project" value="TreeGrafter"/>
</dbReference>
<evidence type="ECO:0000256" key="4">
    <source>
        <dbReference type="ARBA" id="ARBA00022806"/>
    </source>
</evidence>
<feature type="compositionally biased region" description="Basic and acidic residues" evidence="11">
    <location>
        <begin position="517"/>
        <end position="539"/>
    </location>
</feature>
<dbReference type="InterPro" id="IPR001650">
    <property type="entry name" value="Helicase_C-like"/>
</dbReference>
<feature type="domain" description="Helicase C-terminal" evidence="14">
    <location>
        <begin position="247"/>
        <end position="401"/>
    </location>
</feature>
<dbReference type="Pfam" id="PF00270">
    <property type="entry name" value="DEAD"/>
    <property type="match status" value="1"/>
</dbReference>
<dbReference type="GO" id="GO:0016787">
    <property type="term" value="F:hydrolase activity"/>
    <property type="evidence" value="ECO:0007669"/>
    <property type="project" value="UniProtKB-KW"/>
</dbReference>
<dbReference type="CDD" id="cd18794">
    <property type="entry name" value="SF2_C_RecQ"/>
    <property type="match status" value="1"/>
</dbReference>
<keyword evidence="16" id="KW-1185">Reference proteome</keyword>
<dbReference type="InterPro" id="IPR011545">
    <property type="entry name" value="DEAD/DEAH_box_helicase_dom"/>
</dbReference>
<dbReference type="SMART" id="SM00487">
    <property type="entry name" value="DEXDc"/>
    <property type="match status" value="1"/>
</dbReference>
<keyword evidence="3 10" id="KW-0378">Hydrolase</keyword>
<dbReference type="InterPro" id="IPR010997">
    <property type="entry name" value="HRDC-like_sf"/>
</dbReference>
<comment type="catalytic activity">
    <reaction evidence="8 10">
        <text>Couples ATP hydrolysis with the unwinding of duplex DNA by translocating in the 3'-5' direction.</text>
        <dbReference type="EC" id="5.6.2.4"/>
    </reaction>
</comment>
<evidence type="ECO:0000256" key="7">
    <source>
        <dbReference type="ARBA" id="ARBA00023235"/>
    </source>
</evidence>
<dbReference type="SUPFAM" id="SSF52540">
    <property type="entry name" value="P-loop containing nucleoside triphosphate hydrolases"/>
    <property type="match status" value="1"/>
</dbReference>
<proteinExistence type="inferred from homology"/>
<dbReference type="NCBIfam" id="TIGR00614">
    <property type="entry name" value="recQ_fam"/>
    <property type="match status" value="1"/>
</dbReference>
<feature type="domain" description="Helicase ATP-binding" evidence="13">
    <location>
        <begin position="71"/>
        <end position="225"/>
    </location>
</feature>
<dbReference type="InterPro" id="IPR002121">
    <property type="entry name" value="HRDC_dom"/>
</dbReference>
<evidence type="ECO:0000256" key="3">
    <source>
        <dbReference type="ARBA" id="ARBA00022801"/>
    </source>
</evidence>
<evidence type="ECO:0000313" key="15">
    <source>
        <dbReference type="EMBL" id="KAJ8928763.1"/>
    </source>
</evidence>
<dbReference type="InterPro" id="IPR044876">
    <property type="entry name" value="HRDC_dom_sf"/>
</dbReference>
<dbReference type="PROSITE" id="PS51194">
    <property type="entry name" value="HELICASE_CTER"/>
    <property type="match status" value="1"/>
</dbReference>
<feature type="domain" description="HRDC" evidence="12">
    <location>
        <begin position="543"/>
        <end position="625"/>
    </location>
</feature>
<dbReference type="InterPro" id="IPR029491">
    <property type="entry name" value="Helicase_HTH"/>
</dbReference>
<dbReference type="GO" id="GO:0005654">
    <property type="term" value="C:nucleoplasm"/>
    <property type="evidence" value="ECO:0007669"/>
    <property type="project" value="TreeGrafter"/>
</dbReference>
<protein>
    <recommendedName>
        <fullName evidence="10">ATP-dependent DNA helicase</fullName>
        <ecNumber evidence="10">5.6.2.4</ecNumber>
    </recommendedName>
</protein>
<evidence type="ECO:0000256" key="6">
    <source>
        <dbReference type="ARBA" id="ARBA00023125"/>
    </source>
</evidence>
<comment type="similarity">
    <text evidence="1 10">Belongs to the helicase family. RecQ subfamily.</text>
</comment>
<keyword evidence="7" id="KW-0413">Isomerase</keyword>
<evidence type="ECO:0000259" key="12">
    <source>
        <dbReference type="PROSITE" id="PS50967"/>
    </source>
</evidence>
<keyword evidence="6" id="KW-0238">DNA-binding</keyword>
<dbReference type="Pfam" id="PF00570">
    <property type="entry name" value="HRDC"/>
    <property type="match status" value="1"/>
</dbReference>
<evidence type="ECO:0000259" key="14">
    <source>
        <dbReference type="PROSITE" id="PS51194"/>
    </source>
</evidence>
<keyword evidence="2 10" id="KW-0547">Nucleotide-binding</keyword>
<dbReference type="InterPro" id="IPR032284">
    <property type="entry name" value="RecQ_Zn-bd"/>
</dbReference>
<dbReference type="PANTHER" id="PTHR13710">
    <property type="entry name" value="DNA HELICASE RECQ FAMILY MEMBER"/>
    <property type="match status" value="1"/>
</dbReference>
<sequence length="957" mass="108560">MEDLSNDELKKEFGTEWEQELLNNIEKVENDYFSGIADEDEKDLPRREHLELLSKCFGHKKFRPMQWKIINSIMNGRRDNCAIMTTGYGKSLCYQYPSAYMGGLTIIVANISACLLGSANTKQKDTIDEIFEDKYSLVYLTPEFSTGDYGKDLLKKMYAELPITLVAIDEAHCVSSWGHDFRVQYRQLGIFKDIMPNTPILAVTATATPKVRDDIIELLKLKNPQILCTGFDRPNLYFSVHLKSTDPLTDFRRVMEREGGEWKFSGSTIIYCITRKNTETISLLLSEIGIKSLPYHAGLSLKVRKDTHEQFVKDKVDVIVATIAFGMGIDKPDVRNIIHYGAPSSIEGYYQEVGRAGRDGLPSKCTTFYSYNDFAVHRRLRENSYGNAATKANKEKMADLMLNYLTSRDCRRQFILSHFEDIKVQAPKRPLCCDNCVRKNVQPDNEVFVGLDNEGRYDFTQDAQIFLEAVNALDGKFGIAINAWLGSGVVNIQQQARLGSEKFNNQQQQPTTSTFVKPEKNENQEKESSINLYKPEKNENQEKESSIKLYKLLMNKRYEIATSLDCMPYLIASNRSLMNMAIQKPVTLTKLRNCQLEGFTEAKIAKFGEEFLQIIRSNLNIDTDVVQTKLSIEEALIKYPLTNIGGSARVTYTYFKSGLTVEEIAQKRGVISNTIISHLADCLKAGCPVKLIELGITDEIKETIINAVKSVDTGLSLLTPIKNACPPDITYSQVKVVVNYLQVRQHLKKHNIVYEDFDDVHGVEDISDPSSIDTKNISRPNSPGKLTQLLNAIDEINKTSGDIKSEKDEDSNFSKDFTDTNITMAVDVKEEDPDFSEDFADADLAAACDVLETSLHENDDEEPQPKKIKTEDDTVNYVLDSPPRDFNSTIDISESENDHHQIDTYWTKLKQGIMATAEEVLGKDRGTPRNHWFDEECAEVTEKKMKRIEKCRLEEQD</sequence>
<dbReference type="SMART" id="SM00490">
    <property type="entry name" value="HELICc"/>
    <property type="match status" value="1"/>
</dbReference>
<dbReference type="Gene3D" id="1.10.150.80">
    <property type="entry name" value="HRDC domain"/>
    <property type="match status" value="1"/>
</dbReference>
<evidence type="ECO:0000256" key="1">
    <source>
        <dbReference type="ARBA" id="ARBA00005446"/>
    </source>
</evidence>
<dbReference type="GO" id="GO:0000724">
    <property type="term" value="P:double-strand break repair via homologous recombination"/>
    <property type="evidence" value="ECO:0007669"/>
    <property type="project" value="TreeGrafter"/>
</dbReference>
<reference evidence="15" key="1">
    <citation type="journal article" date="2023" name="Insect Mol. Biol.">
        <title>Genome sequencing provides insights into the evolution of gene families encoding plant cell wall-degrading enzymes in longhorned beetles.</title>
        <authorList>
            <person name="Shin N.R."/>
            <person name="Okamura Y."/>
            <person name="Kirsch R."/>
            <person name="Pauchet Y."/>
        </authorList>
    </citation>
    <scope>NUCLEOTIDE SEQUENCE</scope>
    <source>
        <strain evidence="15">RBIC_L_NR</strain>
    </source>
</reference>
<comment type="caution">
    <text evidence="15">The sequence shown here is derived from an EMBL/GenBank/DDBJ whole genome shotgun (WGS) entry which is preliminary data.</text>
</comment>
<dbReference type="PANTHER" id="PTHR13710:SF120">
    <property type="entry name" value="BIFUNCTIONAL 3'-5' EXONUCLEASE_ATP-DEPENDENT HELICASE WRN"/>
    <property type="match status" value="1"/>
</dbReference>
<gene>
    <name evidence="15" type="ORF">NQ314_018621</name>
</gene>
<feature type="region of interest" description="Disordered" evidence="11">
    <location>
        <begin position="501"/>
        <end position="539"/>
    </location>
</feature>
<keyword evidence="10" id="KW-0539">Nucleus</keyword>
<evidence type="ECO:0000313" key="16">
    <source>
        <dbReference type="Proteomes" id="UP001162156"/>
    </source>
</evidence>
<dbReference type="Proteomes" id="UP001162156">
    <property type="component" value="Unassembled WGS sequence"/>
</dbReference>
<dbReference type="AlphaFoldDB" id="A0AAV8WQG9"/>
<dbReference type="GO" id="GO:0005524">
    <property type="term" value="F:ATP binding"/>
    <property type="evidence" value="ECO:0007669"/>
    <property type="project" value="UniProtKB-KW"/>
</dbReference>
<accession>A0AAV8WQG9</accession>
<keyword evidence="4 10" id="KW-0347">Helicase</keyword>
<evidence type="ECO:0000259" key="13">
    <source>
        <dbReference type="PROSITE" id="PS51192"/>
    </source>
</evidence>
<dbReference type="EC" id="5.6.2.4" evidence="10"/>
<evidence type="ECO:0000256" key="9">
    <source>
        <dbReference type="ARBA" id="ARBA00049360"/>
    </source>
</evidence>
<dbReference type="GO" id="GO:0005694">
    <property type="term" value="C:chromosome"/>
    <property type="evidence" value="ECO:0007669"/>
    <property type="project" value="TreeGrafter"/>
</dbReference>
<evidence type="ECO:0000256" key="11">
    <source>
        <dbReference type="SAM" id="MobiDB-lite"/>
    </source>
</evidence>
<name>A0AAV8WQG9_9CUCU</name>
<organism evidence="15 16">
    <name type="scientific">Rhamnusium bicolor</name>
    <dbReference type="NCBI Taxonomy" id="1586634"/>
    <lineage>
        <taxon>Eukaryota</taxon>
        <taxon>Metazoa</taxon>
        <taxon>Ecdysozoa</taxon>
        <taxon>Arthropoda</taxon>
        <taxon>Hexapoda</taxon>
        <taxon>Insecta</taxon>
        <taxon>Pterygota</taxon>
        <taxon>Neoptera</taxon>
        <taxon>Endopterygota</taxon>
        <taxon>Coleoptera</taxon>
        <taxon>Polyphaga</taxon>
        <taxon>Cucujiformia</taxon>
        <taxon>Chrysomeloidea</taxon>
        <taxon>Cerambycidae</taxon>
        <taxon>Lepturinae</taxon>
        <taxon>Rhagiini</taxon>
        <taxon>Rhamnusium</taxon>
    </lineage>
</organism>
<dbReference type="InterPro" id="IPR027417">
    <property type="entry name" value="P-loop_NTPase"/>
</dbReference>
<evidence type="ECO:0000256" key="2">
    <source>
        <dbReference type="ARBA" id="ARBA00022741"/>
    </source>
</evidence>
<evidence type="ECO:0000256" key="5">
    <source>
        <dbReference type="ARBA" id="ARBA00022840"/>
    </source>
</evidence>
<dbReference type="Pfam" id="PF14493">
    <property type="entry name" value="HTH_40"/>
    <property type="match status" value="1"/>
</dbReference>
<feature type="compositionally biased region" description="Polar residues" evidence="11">
    <location>
        <begin position="501"/>
        <end position="515"/>
    </location>
</feature>
<keyword evidence="5 10" id="KW-0067">ATP-binding</keyword>
<dbReference type="GO" id="GO:0000723">
    <property type="term" value="P:telomere maintenance"/>
    <property type="evidence" value="ECO:0007669"/>
    <property type="project" value="TreeGrafter"/>
</dbReference>
<dbReference type="PROSITE" id="PS50967">
    <property type="entry name" value="HRDC"/>
    <property type="match status" value="1"/>
</dbReference>
<dbReference type="PROSITE" id="PS51192">
    <property type="entry name" value="HELICASE_ATP_BIND_1"/>
    <property type="match status" value="1"/>
</dbReference>
<dbReference type="Pfam" id="PF16124">
    <property type="entry name" value="RecQ_Zn_bind"/>
    <property type="match status" value="1"/>
</dbReference>
<dbReference type="InterPro" id="IPR014001">
    <property type="entry name" value="Helicase_ATP-bd"/>
</dbReference>
<dbReference type="EMBL" id="JANEYF010005267">
    <property type="protein sequence ID" value="KAJ8928763.1"/>
    <property type="molecule type" value="Genomic_DNA"/>
</dbReference>
<comment type="catalytic activity">
    <reaction evidence="9 10">
        <text>ATP + H2O = ADP + phosphate + H(+)</text>
        <dbReference type="Rhea" id="RHEA:13065"/>
        <dbReference type="ChEBI" id="CHEBI:15377"/>
        <dbReference type="ChEBI" id="CHEBI:15378"/>
        <dbReference type="ChEBI" id="CHEBI:30616"/>
        <dbReference type="ChEBI" id="CHEBI:43474"/>
        <dbReference type="ChEBI" id="CHEBI:456216"/>
    </reaction>
</comment>
<dbReference type="GO" id="GO:0003677">
    <property type="term" value="F:DNA binding"/>
    <property type="evidence" value="ECO:0007669"/>
    <property type="project" value="UniProtKB-KW"/>
</dbReference>
<comment type="subcellular location">
    <subcellularLocation>
        <location evidence="10">Nucleus</location>
    </subcellularLocation>
</comment>
<evidence type="ECO:0000256" key="10">
    <source>
        <dbReference type="RuleBase" id="RU364117"/>
    </source>
</evidence>